<evidence type="ECO:0000256" key="5">
    <source>
        <dbReference type="ARBA" id="ARBA00022490"/>
    </source>
</evidence>
<keyword evidence="16" id="KW-1185">Reference proteome</keyword>
<dbReference type="GO" id="GO:0006417">
    <property type="term" value="P:regulation of translation"/>
    <property type="evidence" value="ECO:0007669"/>
    <property type="project" value="UniProtKB-KW"/>
</dbReference>
<sequence>MADRGSKEKGPVEHGDVDRGGDDHGSEASFRSRADGEEYDSESDGAAGLVRRRRHGEASGSEDEDDREDRDERESIEEGAGRPPLYSDEEDDVDIDDDGIGEVGASEFDDEVILVDMAARSKRQDEERLMLLEDDDDGEEEDGRGDTGGEADLLVDGQEGGVGLRRQVPEGDEGGVAEEDDSADNDEEVLRREGQLKNTVGAVETEGLQDKASKKDVEPFVVPTSGAFYMHDDRFHENGGGRPRRNLGGRKLWEAKDDSPWVHDKFEELNLQDEEFNRSRSGRGSRGHRGQARGGFGVRTAAFRGGNAGRGRVRGRGRGQGQGGQWNTEGKLTEVSSASGYGLLTY</sequence>
<organism evidence="15 16">
    <name type="scientific">Chara braunii</name>
    <name type="common">Braun's stonewort</name>
    <dbReference type="NCBI Taxonomy" id="69332"/>
    <lineage>
        <taxon>Eukaryota</taxon>
        <taxon>Viridiplantae</taxon>
        <taxon>Streptophyta</taxon>
        <taxon>Charophyceae</taxon>
        <taxon>Charales</taxon>
        <taxon>Characeae</taxon>
        <taxon>Chara</taxon>
    </lineage>
</organism>
<keyword evidence="11" id="KW-0508">mRNA splicing</keyword>
<evidence type="ECO:0000256" key="8">
    <source>
        <dbReference type="ARBA" id="ARBA00022845"/>
    </source>
</evidence>
<comment type="similarity">
    <text evidence="3">Belongs to the CASC3 family.</text>
</comment>
<evidence type="ECO:0000256" key="2">
    <source>
        <dbReference type="ARBA" id="ARBA00004496"/>
    </source>
</evidence>
<dbReference type="GO" id="GO:0008380">
    <property type="term" value="P:RNA splicing"/>
    <property type="evidence" value="ECO:0007669"/>
    <property type="project" value="UniProtKB-KW"/>
</dbReference>
<feature type="compositionally biased region" description="Basic residues" evidence="13">
    <location>
        <begin position="280"/>
        <end position="291"/>
    </location>
</feature>
<dbReference type="GO" id="GO:0003729">
    <property type="term" value="F:mRNA binding"/>
    <property type="evidence" value="ECO:0007669"/>
    <property type="project" value="InterPro"/>
</dbReference>
<evidence type="ECO:0000259" key="14">
    <source>
        <dbReference type="SMART" id="SM01044"/>
    </source>
</evidence>
<reference evidence="15 16" key="1">
    <citation type="journal article" date="2018" name="Cell">
        <title>The Chara Genome: Secondary Complexity and Implications for Plant Terrestrialization.</title>
        <authorList>
            <person name="Nishiyama T."/>
            <person name="Sakayama H."/>
            <person name="Vries J.D."/>
            <person name="Buschmann H."/>
            <person name="Saint-Marcoux D."/>
            <person name="Ullrich K.K."/>
            <person name="Haas F.B."/>
            <person name="Vanderstraeten L."/>
            <person name="Becker D."/>
            <person name="Lang D."/>
            <person name="Vosolsobe S."/>
            <person name="Rombauts S."/>
            <person name="Wilhelmsson P.K.I."/>
            <person name="Janitza P."/>
            <person name="Kern R."/>
            <person name="Heyl A."/>
            <person name="Rumpler F."/>
            <person name="Villalobos L.I.A.C."/>
            <person name="Clay J.M."/>
            <person name="Skokan R."/>
            <person name="Toyoda A."/>
            <person name="Suzuki Y."/>
            <person name="Kagoshima H."/>
            <person name="Schijlen E."/>
            <person name="Tajeshwar N."/>
            <person name="Catarino B."/>
            <person name="Hetherington A.J."/>
            <person name="Saltykova A."/>
            <person name="Bonnot C."/>
            <person name="Breuninger H."/>
            <person name="Symeonidi A."/>
            <person name="Radhakrishnan G.V."/>
            <person name="Van Nieuwerburgh F."/>
            <person name="Deforce D."/>
            <person name="Chang C."/>
            <person name="Karol K.G."/>
            <person name="Hedrich R."/>
            <person name="Ulvskov P."/>
            <person name="Glockner G."/>
            <person name="Delwiche C.F."/>
            <person name="Petrasek J."/>
            <person name="Van de Peer Y."/>
            <person name="Friml J."/>
            <person name="Beilby M."/>
            <person name="Dolan L."/>
            <person name="Kohara Y."/>
            <person name="Sugano S."/>
            <person name="Fujiyama A."/>
            <person name="Delaux P.-M."/>
            <person name="Quint M."/>
            <person name="TheiBen G."/>
            <person name="Hagemann M."/>
            <person name="Harholt J."/>
            <person name="Dunand C."/>
            <person name="Zachgo S."/>
            <person name="Langdale J."/>
            <person name="Maumus F."/>
            <person name="Straeten D.V.D."/>
            <person name="Gould S.B."/>
            <person name="Rensing S.A."/>
        </authorList>
    </citation>
    <scope>NUCLEOTIDE SEQUENCE [LARGE SCALE GENOMIC DNA]</scope>
    <source>
        <strain evidence="15 16">S276</strain>
    </source>
</reference>
<keyword evidence="4" id="KW-0813">Transport</keyword>
<keyword evidence="5" id="KW-0963">Cytoplasm</keyword>
<feature type="compositionally biased region" description="Acidic residues" evidence="13">
    <location>
        <begin position="60"/>
        <end position="77"/>
    </location>
</feature>
<keyword evidence="7" id="KW-0509">mRNA transport</keyword>
<dbReference type="OrthoDB" id="660348at2759"/>
<keyword evidence="9" id="KW-0694">RNA-binding</keyword>
<dbReference type="InterPro" id="IPR018545">
    <property type="entry name" value="Btz_dom"/>
</dbReference>
<dbReference type="GO" id="GO:0051028">
    <property type="term" value="P:mRNA transport"/>
    <property type="evidence" value="ECO:0007669"/>
    <property type="project" value="UniProtKB-KW"/>
</dbReference>
<dbReference type="InterPro" id="IPR044796">
    <property type="entry name" value="MLN51_plant"/>
</dbReference>
<feature type="compositionally biased region" description="Basic and acidic residues" evidence="13">
    <location>
        <begin position="208"/>
        <end position="218"/>
    </location>
</feature>
<keyword evidence="12" id="KW-0539">Nucleus</keyword>
<evidence type="ECO:0000256" key="9">
    <source>
        <dbReference type="ARBA" id="ARBA00022884"/>
    </source>
</evidence>
<keyword evidence="8" id="KW-0810">Translation regulation</keyword>
<keyword evidence="10" id="KW-0866">Nonsense-mediated mRNA decay</keyword>
<dbReference type="STRING" id="69332.A0A388KY05"/>
<dbReference type="OMA" id="DDRFHEN"/>
<protein>
    <recommendedName>
        <fullName evidence="14">Btz domain-containing protein</fullName>
    </recommendedName>
</protein>
<dbReference type="PANTHER" id="PTHR46837">
    <property type="entry name" value="PROTEIN MLN51 HOMOLOG"/>
    <property type="match status" value="1"/>
</dbReference>
<comment type="caution">
    <text evidence="15">The sequence shown here is derived from an EMBL/GenBank/DDBJ whole genome shotgun (WGS) entry which is preliminary data.</text>
</comment>
<feature type="region of interest" description="Disordered" evidence="13">
    <location>
        <begin position="274"/>
        <end position="331"/>
    </location>
</feature>
<evidence type="ECO:0000256" key="4">
    <source>
        <dbReference type="ARBA" id="ARBA00022448"/>
    </source>
</evidence>
<dbReference type="EMBL" id="BFEA01000213">
    <property type="protein sequence ID" value="GBG74898.1"/>
    <property type="molecule type" value="Genomic_DNA"/>
</dbReference>
<dbReference type="GO" id="GO:0000184">
    <property type="term" value="P:nuclear-transcribed mRNA catabolic process, nonsense-mediated decay"/>
    <property type="evidence" value="ECO:0007669"/>
    <property type="project" value="UniProtKB-KW"/>
</dbReference>
<evidence type="ECO:0000256" key="6">
    <source>
        <dbReference type="ARBA" id="ARBA00022664"/>
    </source>
</evidence>
<evidence type="ECO:0000256" key="3">
    <source>
        <dbReference type="ARBA" id="ARBA00009548"/>
    </source>
</evidence>
<evidence type="ECO:0000256" key="10">
    <source>
        <dbReference type="ARBA" id="ARBA00023161"/>
    </source>
</evidence>
<feature type="compositionally biased region" description="Basic and acidic residues" evidence="13">
    <location>
        <begin position="1"/>
        <end position="36"/>
    </location>
</feature>
<dbReference type="Pfam" id="PF09405">
    <property type="entry name" value="Btz"/>
    <property type="match status" value="1"/>
</dbReference>
<evidence type="ECO:0000256" key="13">
    <source>
        <dbReference type="SAM" id="MobiDB-lite"/>
    </source>
</evidence>
<evidence type="ECO:0000256" key="11">
    <source>
        <dbReference type="ARBA" id="ARBA00023187"/>
    </source>
</evidence>
<proteinExistence type="inferred from homology"/>
<dbReference type="SMART" id="SM01044">
    <property type="entry name" value="Btz"/>
    <property type="match status" value="1"/>
</dbReference>
<evidence type="ECO:0000313" key="15">
    <source>
        <dbReference type="EMBL" id="GBG74898.1"/>
    </source>
</evidence>
<feature type="compositionally biased region" description="Acidic residues" evidence="13">
    <location>
        <begin position="170"/>
        <end position="187"/>
    </location>
</feature>
<dbReference type="GO" id="GO:0035145">
    <property type="term" value="C:exon-exon junction complex"/>
    <property type="evidence" value="ECO:0007669"/>
    <property type="project" value="InterPro"/>
</dbReference>
<comment type="subcellular location">
    <subcellularLocation>
        <location evidence="2">Cytoplasm</location>
    </subcellularLocation>
    <subcellularLocation>
        <location evidence="1">Nucleus</location>
    </subcellularLocation>
</comment>
<dbReference type="Gramene" id="GBG74898">
    <property type="protein sequence ID" value="GBG74898"/>
    <property type="gene ID" value="CBR_g19411"/>
</dbReference>
<keyword evidence="6" id="KW-0507">mRNA processing</keyword>
<evidence type="ECO:0000256" key="12">
    <source>
        <dbReference type="ARBA" id="ARBA00023242"/>
    </source>
</evidence>
<dbReference type="GO" id="GO:0005737">
    <property type="term" value="C:cytoplasm"/>
    <property type="evidence" value="ECO:0007669"/>
    <property type="project" value="UniProtKB-SubCell"/>
</dbReference>
<accession>A0A388KY05</accession>
<feature type="region of interest" description="Disordered" evidence="13">
    <location>
        <begin position="1"/>
        <end position="219"/>
    </location>
</feature>
<feature type="compositionally biased region" description="Acidic residues" evidence="13">
    <location>
        <begin position="132"/>
        <end position="143"/>
    </location>
</feature>
<feature type="compositionally biased region" description="Acidic residues" evidence="13">
    <location>
        <begin position="87"/>
        <end position="100"/>
    </location>
</feature>
<dbReference type="AlphaFoldDB" id="A0A388KY05"/>
<dbReference type="PANTHER" id="PTHR46837:SF5">
    <property type="entry name" value="PROTEIN MLN51 HOMOLOG"/>
    <property type="match status" value="1"/>
</dbReference>
<evidence type="ECO:0000256" key="7">
    <source>
        <dbReference type="ARBA" id="ARBA00022816"/>
    </source>
</evidence>
<dbReference type="Proteomes" id="UP000265515">
    <property type="component" value="Unassembled WGS sequence"/>
</dbReference>
<feature type="domain" description="Btz" evidence="14">
    <location>
        <begin position="184"/>
        <end position="294"/>
    </location>
</feature>
<name>A0A388KY05_CHABU</name>
<gene>
    <name evidence="15" type="ORF">CBR_g19411</name>
</gene>
<evidence type="ECO:0000313" key="16">
    <source>
        <dbReference type="Proteomes" id="UP000265515"/>
    </source>
</evidence>
<dbReference type="GO" id="GO:0006397">
    <property type="term" value="P:mRNA processing"/>
    <property type="evidence" value="ECO:0007669"/>
    <property type="project" value="UniProtKB-KW"/>
</dbReference>
<feature type="compositionally biased region" description="Basic and acidic residues" evidence="13">
    <location>
        <begin position="122"/>
        <end position="131"/>
    </location>
</feature>
<evidence type="ECO:0000256" key="1">
    <source>
        <dbReference type="ARBA" id="ARBA00004123"/>
    </source>
</evidence>